<protein>
    <submittedName>
        <fullName evidence="2">Uncharacterized protein</fullName>
    </submittedName>
</protein>
<dbReference type="EMBL" id="DYWV01000040">
    <property type="protein sequence ID" value="HJF39508.1"/>
    <property type="molecule type" value="Genomic_DNA"/>
</dbReference>
<name>A0A921G961_9FIRM</name>
<evidence type="ECO:0000313" key="2">
    <source>
        <dbReference type="EMBL" id="HJF39508.1"/>
    </source>
</evidence>
<reference evidence="2" key="2">
    <citation type="submission" date="2021-09" db="EMBL/GenBank/DDBJ databases">
        <authorList>
            <person name="Gilroy R."/>
        </authorList>
    </citation>
    <scope>NUCLEOTIDE SEQUENCE</scope>
    <source>
        <strain evidence="2">CHK193-16274</strain>
    </source>
</reference>
<evidence type="ECO:0000256" key="1">
    <source>
        <dbReference type="SAM" id="Coils"/>
    </source>
</evidence>
<gene>
    <name evidence="2" type="ORF">K8V91_01175</name>
</gene>
<evidence type="ECO:0000313" key="3">
    <source>
        <dbReference type="Proteomes" id="UP000749320"/>
    </source>
</evidence>
<proteinExistence type="predicted"/>
<organism evidence="2 3">
    <name type="scientific">Thomasclavelia spiroformis</name>
    <dbReference type="NCBI Taxonomy" id="29348"/>
    <lineage>
        <taxon>Bacteria</taxon>
        <taxon>Bacillati</taxon>
        <taxon>Bacillota</taxon>
        <taxon>Erysipelotrichia</taxon>
        <taxon>Erysipelotrichales</taxon>
        <taxon>Coprobacillaceae</taxon>
        <taxon>Thomasclavelia</taxon>
    </lineage>
</organism>
<dbReference type="Proteomes" id="UP000749320">
    <property type="component" value="Unassembled WGS sequence"/>
</dbReference>
<accession>A0A921G961</accession>
<feature type="non-terminal residue" evidence="2">
    <location>
        <position position="169"/>
    </location>
</feature>
<comment type="caution">
    <text evidence="2">The sequence shown here is derived from an EMBL/GenBank/DDBJ whole genome shotgun (WGS) entry which is preliminary data.</text>
</comment>
<feature type="coiled-coil region" evidence="1">
    <location>
        <begin position="19"/>
        <end position="86"/>
    </location>
</feature>
<dbReference type="AlphaFoldDB" id="A0A921G961"/>
<keyword evidence="1" id="KW-0175">Coiled coil</keyword>
<sequence length="169" mass="18607">MDNPYSGELPKINKIAEDVQTVLGKISQLELQASNLQTEISQVPYQTDEDGYDVNEGQRNALYAQLDSVNSLIEEANEARHQLQSEAYALVSDYQSKISIFEKQAQKTAKAKSSFDVLSGYRFGARTAAAGSQLADQRKTHYDDQVSVLRSLLEAAQNAANGILMTTTL</sequence>
<reference evidence="2" key="1">
    <citation type="journal article" date="2021" name="PeerJ">
        <title>Extensive microbial diversity within the chicken gut microbiome revealed by metagenomics and culture.</title>
        <authorList>
            <person name="Gilroy R."/>
            <person name="Ravi A."/>
            <person name="Getino M."/>
            <person name="Pursley I."/>
            <person name="Horton D.L."/>
            <person name="Alikhan N.F."/>
            <person name="Baker D."/>
            <person name="Gharbi K."/>
            <person name="Hall N."/>
            <person name="Watson M."/>
            <person name="Adriaenssens E.M."/>
            <person name="Foster-Nyarko E."/>
            <person name="Jarju S."/>
            <person name="Secka A."/>
            <person name="Antonio M."/>
            <person name="Oren A."/>
            <person name="Chaudhuri R.R."/>
            <person name="La Ragione R."/>
            <person name="Hildebrand F."/>
            <person name="Pallen M.J."/>
        </authorList>
    </citation>
    <scope>NUCLEOTIDE SEQUENCE</scope>
    <source>
        <strain evidence="2">CHK193-16274</strain>
    </source>
</reference>